<dbReference type="GO" id="GO:0048268">
    <property type="term" value="P:clathrin coat assembly"/>
    <property type="evidence" value="ECO:0007669"/>
    <property type="project" value="InterPro"/>
</dbReference>
<reference evidence="4" key="1">
    <citation type="journal article" date="2018" name="Nat. Microbiol.">
        <title>Leveraging single-cell genomics to expand the fungal tree of life.</title>
        <authorList>
            <person name="Ahrendt S.R."/>
            <person name="Quandt C.A."/>
            <person name="Ciobanu D."/>
            <person name="Clum A."/>
            <person name="Salamov A."/>
            <person name="Andreopoulos B."/>
            <person name="Cheng J.F."/>
            <person name="Woyke T."/>
            <person name="Pelin A."/>
            <person name="Henrissat B."/>
            <person name="Reynolds N.K."/>
            <person name="Benny G.L."/>
            <person name="Smith M.E."/>
            <person name="James T.Y."/>
            <person name="Grigoriev I.V."/>
        </authorList>
    </citation>
    <scope>NUCLEOTIDE SEQUENCE [LARGE SCALE GENOMIC DNA]</scope>
    <source>
        <strain evidence="4">Benny S71-1</strain>
    </source>
</reference>
<dbReference type="SUPFAM" id="SSF48464">
    <property type="entry name" value="ENTH/VHS domain"/>
    <property type="match status" value="1"/>
</dbReference>
<dbReference type="InterPro" id="IPR013809">
    <property type="entry name" value="ENTH"/>
</dbReference>
<dbReference type="SUPFAM" id="SSF89009">
    <property type="entry name" value="GAT-like domain"/>
    <property type="match status" value="1"/>
</dbReference>
<proteinExistence type="predicted"/>
<dbReference type="GO" id="GO:0072583">
    <property type="term" value="P:clathrin-dependent endocytosis"/>
    <property type="evidence" value="ECO:0007669"/>
    <property type="project" value="InterPro"/>
</dbReference>
<sequence length="291" mass="33338">MSLRPSSSMGRLRPRAAVRTRDMERSLRKATRNQPQPIKQKHLDVLVAASWSHEVAMSDCFTLLQQRIHENNTHTTMKSLIIIHVLMRDGSSDRVMGYLVTMPNLLSLEPMRDRFGGQSGYARAYAAYLEEKVAVYRDLKIDFVRAYAGTFARASDPRARPRIGASNHQQPSIGRLRRLPMEKGLLKEVATVQRLIAGLLKCRFYASDVDNPIALDAYRLLIRDLLRLFQAMNEGVINILEHYFEMEHAQATKALAVYKSFSQQTESVVEYLEMARKMQYAVQISIPKMKH</sequence>
<dbReference type="GO" id="GO:0005545">
    <property type="term" value="F:1-phosphatidylinositol binding"/>
    <property type="evidence" value="ECO:0007669"/>
    <property type="project" value="InterPro"/>
</dbReference>
<evidence type="ECO:0000313" key="3">
    <source>
        <dbReference type="EMBL" id="RKP25834.1"/>
    </source>
</evidence>
<dbReference type="OrthoDB" id="44015at2759"/>
<evidence type="ECO:0000256" key="1">
    <source>
        <dbReference type="SAM" id="MobiDB-lite"/>
    </source>
</evidence>
<gene>
    <name evidence="3" type="ORF">SYNPS1DRAFT_22280</name>
</gene>
<dbReference type="Pfam" id="PF07651">
    <property type="entry name" value="ANTH"/>
    <property type="match status" value="1"/>
</dbReference>
<feature type="domain" description="ENTH" evidence="2">
    <location>
        <begin position="15"/>
        <end position="143"/>
    </location>
</feature>
<evidence type="ECO:0000313" key="4">
    <source>
        <dbReference type="Proteomes" id="UP000278143"/>
    </source>
</evidence>
<organism evidence="3 4">
    <name type="scientific">Syncephalis pseudoplumigaleata</name>
    <dbReference type="NCBI Taxonomy" id="1712513"/>
    <lineage>
        <taxon>Eukaryota</taxon>
        <taxon>Fungi</taxon>
        <taxon>Fungi incertae sedis</taxon>
        <taxon>Zoopagomycota</taxon>
        <taxon>Zoopagomycotina</taxon>
        <taxon>Zoopagomycetes</taxon>
        <taxon>Zoopagales</taxon>
        <taxon>Piptocephalidaceae</taxon>
        <taxon>Syncephalis</taxon>
    </lineage>
</organism>
<dbReference type="InterPro" id="IPR014712">
    <property type="entry name" value="ANTH_dom_sf"/>
</dbReference>
<dbReference type="GO" id="GO:0006900">
    <property type="term" value="P:vesicle budding from membrane"/>
    <property type="evidence" value="ECO:0007669"/>
    <property type="project" value="TreeGrafter"/>
</dbReference>
<dbReference type="Gene3D" id="1.25.40.90">
    <property type="match status" value="1"/>
</dbReference>
<name>A0A4P9Z0C5_9FUNG</name>
<dbReference type="EMBL" id="KZ989599">
    <property type="protein sequence ID" value="RKP25834.1"/>
    <property type="molecule type" value="Genomic_DNA"/>
</dbReference>
<dbReference type="InterPro" id="IPR011417">
    <property type="entry name" value="ANTH_dom"/>
</dbReference>
<evidence type="ECO:0000259" key="2">
    <source>
        <dbReference type="PROSITE" id="PS50942"/>
    </source>
</evidence>
<dbReference type="SMART" id="SM00273">
    <property type="entry name" value="ENTH"/>
    <property type="match status" value="1"/>
</dbReference>
<dbReference type="Proteomes" id="UP000278143">
    <property type="component" value="Unassembled WGS sequence"/>
</dbReference>
<dbReference type="GO" id="GO:0005905">
    <property type="term" value="C:clathrin-coated pit"/>
    <property type="evidence" value="ECO:0007669"/>
    <property type="project" value="TreeGrafter"/>
</dbReference>
<accession>A0A4P9Z0C5</accession>
<dbReference type="AlphaFoldDB" id="A0A4P9Z0C5"/>
<dbReference type="InterPro" id="IPR045192">
    <property type="entry name" value="AP180-like"/>
</dbReference>
<dbReference type="PROSITE" id="PS50942">
    <property type="entry name" value="ENTH"/>
    <property type="match status" value="1"/>
</dbReference>
<dbReference type="GO" id="GO:0032050">
    <property type="term" value="F:clathrin heavy chain binding"/>
    <property type="evidence" value="ECO:0007669"/>
    <property type="project" value="TreeGrafter"/>
</dbReference>
<dbReference type="PANTHER" id="PTHR22951:SF5">
    <property type="entry name" value="PHOSPHATIDYLINOSITOL-BINDING CLATHRIN ASSEMBLY PROTEIN LAP"/>
    <property type="match status" value="1"/>
</dbReference>
<feature type="region of interest" description="Disordered" evidence="1">
    <location>
        <begin position="1"/>
        <end position="36"/>
    </location>
</feature>
<protein>
    <submittedName>
        <fullName evidence="3">AP180 N-terminal homology domain-containing protein</fullName>
    </submittedName>
</protein>
<dbReference type="GO" id="GO:0000149">
    <property type="term" value="F:SNARE binding"/>
    <property type="evidence" value="ECO:0007669"/>
    <property type="project" value="TreeGrafter"/>
</dbReference>
<dbReference type="PANTHER" id="PTHR22951">
    <property type="entry name" value="CLATHRIN ASSEMBLY PROTEIN"/>
    <property type="match status" value="1"/>
</dbReference>
<keyword evidence="4" id="KW-1185">Reference proteome</keyword>
<dbReference type="Gene3D" id="1.20.58.150">
    <property type="entry name" value="ANTH domain"/>
    <property type="match status" value="1"/>
</dbReference>
<dbReference type="GO" id="GO:0005546">
    <property type="term" value="F:phosphatidylinositol-4,5-bisphosphate binding"/>
    <property type="evidence" value="ECO:0007669"/>
    <property type="project" value="TreeGrafter"/>
</dbReference>
<feature type="non-terminal residue" evidence="3">
    <location>
        <position position="291"/>
    </location>
</feature>
<dbReference type="InterPro" id="IPR008942">
    <property type="entry name" value="ENTH_VHS"/>
</dbReference>
<dbReference type="GO" id="GO:0030136">
    <property type="term" value="C:clathrin-coated vesicle"/>
    <property type="evidence" value="ECO:0007669"/>
    <property type="project" value="InterPro"/>
</dbReference>